<reference evidence="1 2" key="1">
    <citation type="submission" date="2018-10" db="EMBL/GenBank/DDBJ databases">
        <title>Sequencing the genomes of 1000 actinobacteria strains.</title>
        <authorList>
            <person name="Klenk H.-P."/>
        </authorList>
    </citation>
    <scope>NUCLEOTIDE SEQUENCE [LARGE SCALE GENOMIC DNA]</scope>
    <source>
        <strain evidence="1 2">DSM 44267</strain>
    </source>
</reference>
<comment type="caution">
    <text evidence="1">The sequence shown here is derived from an EMBL/GenBank/DDBJ whole genome shotgun (WGS) entry which is preliminary data.</text>
</comment>
<name>A0A495XTZ5_9MICO</name>
<dbReference type="AlphaFoldDB" id="A0A495XTZ5"/>
<sequence length="71" mass="7695">MHPLTLAIGSTQHRVRDATSLDLYGYAGKECSGHENLAGFLGLTFLRDRSVVFDFARGSLSPGDRRGDGRA</sequence>
<gene>
    <name evidence="1" type="ORF">DFJ68_1435</name>
</gene>
<evidence type="ECO:0000313" key="2">
    <source>
        <dbReference type="Proteomes" id="UP000278440"/>
    </source>
</evidence>
<evidence type="ECO:0000313" key="1">
    <source>
        <dbReference type="EMBL" id="RKT78000.1"/>
    </source>
</evidence>
<proteinExistence type="predicted"/>
<accession>A0A495XTZ5</accession>
<organism evidence="1 2">
    <name type="scientific">Terracoccus luteus</name>
    <dbReference type="NCBI Taxonomy" id="53356"/>
    <lineage>
        <taxon>Bacteria</taxon>
        <taxon>Bacillati</taxon>
        <taxon>Actinomycetota</taxon>
        <taxon>Actinomycetes</taxon>
        <taxon>Micrococcales</taxon>
        <taxon>Intrasporangiaceae</taxon>
        <taxon>Terracoccus</taxon>
    </lineage>
</organism>
<keyword evidence="2" id="KW-1185">Reference proteome</keyword>
<dbReference type="Proteomes" id="UP000278440">
    <property type="component" value="Unassembled WGS sequence"/>
</dbReference>
<dbReference type="EMBL" id="RBXT01000001">
    <property type="protein sequence ID" value="RKT78000.1"/>
    <property type="molecule type" value="Genomic_DNA"/>
</dbReference>
<protein>
    <submittedName>
        <fullName evidence="1">Uncharacterized protein</fullName>
    </submittedName>
</protein>